<dbReference type="EMBL" id="FRBD01000003">
    <property type="protein sequence ID" value="SHK43416.1"/>
    <property type="molecule type" value="Genomic_DNA"/>
</dbReference>
<protein>
    <submittedName>
        <fullName evidence="1">Uncharacterized protein</fullName>
    </submittedName>
</protein>
<evidence type="ECO:0000313" key="1">
    <source>
        <dbReference type="EMBL" id="SHK43416.1"/>
    </source>
</evidence>
<reference evidence="1 2" key="1">
    <citation type="submission" date="2016-11" db="EMBL/GenBank/DDBJ databases">
        <authorList>
            <person name="Jaros S."/>
            <person name="Januszkiewicz K."/>
            <person name="Wedrychowicz H."/>
        </authorList>
    </citation>
    <scope>NUCLEOTIDE SEQUENCE [LARGE SCALE GENOMIC DNA]</scope>
    <source>
        <strain evidence="1 2">KHT3</strain>
    </source>
</reference>
<dbReference type="AlphaFoldDB" id="A0A1M6SFE5"/>
<evidence type="ECO:0000313" key="2">
    <source>
        <dbReference type="Proteomes" id="UP000184130"/>
    </source>
</evidence>
<gene>
    <name evidence="1" type="ORF">SAMN05216463_103162</name>
</gene>
<sequence length="54" mass="6156">MGRRILMTGKDAKYVHVHGKDAPQSERDILLTGDNAEFVEFTIDDKTYEKATDK</sequence>
<proteinExistence type="predicted"/>
<dbReference type="Proteomes" id="UP000184130">
    <property type="component" value="Unassembled WGS sequence"/>
</dbReference>
<dbReference type="RefSeq" id="WP_175549391.1">
    <property type="nucleotide sequence ID" value="NZ_FRBD01000003.1"/>
</dbReference>
<accession>A0A1M6SFE5</accession>
<organism evidence="1 2">
    <name type="scientific">Xylanibacter ruminicola</name>
    <name type="common">Prevotella ruminicola</name>
    <dbReference type="NCBI Taxonomy" id="839"/>
    <lineage>
        <taxon>Bacteria</taxon>
        <taxon>Pseudomonadati</taxon>
        <taxon>Bacteroidota</taxon>
        <taxon>Bacteroidia</taxon>
        <taxon>Bacteroidales</taxon>
        <taxon>Prevotellaceae</taxon>
        <taxon>Xylanibacter</taxon>
    </lineage>
</organism>
<name>A0A1M6SFE5_XYLRU</name>